<dbReference type="AlphaFoldDB" id="A0A371E2Y4"/>
<dbReference type="STRING" id="157652.A0A371E2Y4"/>
<organism evidence="3 4">
    <name type="scientific">Mucuna pruriens</name>
    <name type="common">Velvet bean</name>
    <name type="synonym">Dolichos pruriens</name>
    <dbReference type="NCBI Taxonomy" id="157652"/>
    <lineage>
        <taxon>Eukaryota</taxon>
        <taxon>Viridiplantae</taxon>
        <taxon>Streptophyta</taxon>
        <taxon>Embryophyta</taxon>
        <taxon>Tracheophyta</taxon>
        <taxon>Spermatophyta</taxon>
        <taxon>Magnoliopsida</taxon>
        <taxon>eudicotyledons</taxon>
        <taxon>Gunneridae</taxon>
        <taxon>Pentapetalae</taxon>
        <taxon>rosids</taxon>
        <taxon>fabids</taxon>
        <taxon>Fabales</taxon>
        <taxon>Fabaceae</taxon>
        <taxon>Papilionoideae</taxon>
        <taxon>50 kb inversion clade</taxon>
        <taxon>NPAAA clade</taxon>
        <taxon>indigoferoid/millettioid clade</taxon>
        <taxon>Phaseoleae</taxon>
        <taxon>Mucuna</taxon>
    </lineage>
</organism>
<dbReference type="PANTHER" id="PTHR33223:SF10">
    <property type="entry name" value="AMINOTRANSFERASE-LIKE PLANT MOBILE DOMAIN-CONTAINING PROTEIN"/>
    <property type="match status" value="1"/>
</dbReference>
<feature type="compositionally biased region" description="Basic and acidic residues" evidence="1">
    <location>
        <begin position="180"/>
        <end position="197"/>
    </location>
</feature>
<feature type="non-terminal residue" evidence="3">
    <location>
        <position position="1"/>
    </location>
</feature>
<evidence type="ECO:0000259" key="2">
    <source>
        <dbReference type="Pfam" id="PF03732"/>
    </source>
</evidence>
<name>A0A371E2Y4_MUCPR</name>
<dbReference type="Proteomes" id="UP000257109">
    <property type="component" value="Unassembled WGS sequence"/>
</dbReference>
<gene>
    <name evidence="3" type="ORF">CR513_61475</name>
</gene>
<proteinExistence type="predicted"/>
<evidence type="ECO:0000313" key="4">
    <source>
        <dbReference type="Proteomes" id="UP000257109"/>
    </source>
</evidence>
<reference evidence="3" key="1">
    <citation type="submission" date="2018-05" db="EMBL/GenBank/DDBJ databases">
        <title>Draft genome of Mucuna pruriens seed.</title>
        <authorList>
            <person name="Nnadi N.E."/>
            <person name="Vos R."/>
            <person name="Hasami M.H."/>
            <person name="Devisetty U.K."/>
            <person name="Aguiy J.C."/>
        </authorList>
    </citation>
    <scope>NUCLEOTIDE SEQUENCE [LARGE SCALE GENOMIC DNA]</scope>
    <source>
        <strain evidence="3">JCA_2017</strain>
    </source>
</reference>
<accession>A0A371E2Y4</accession>
<feature type="domain" description="Retrotransposon gag" evidence="2">
    <location>
        <begin position="42"/>
        <end position="111"/>
    </location>
</feature>
<feature type="region of interest" description="Disordered" evidence="1">
    <location>
        <begin position="170"/>
        <end position="197"/>
    </location>
</feature>
<dbReference type="OrthoDB" id="1434155at2759"/>
<dbReference type="InterPro" id="IPR005162">
    <property type="entry name" value="Retrotrans_gag_dom"/>
</dbReference>
<keyword evidence="4" id="KW-1185">Reference proteome</keyword>
<dbReference type="Pfam" id="PF03732">
    <property type="entry name" value="Retrotrans_gag"/>
    <property type="match status" value="1"/>
</dbReference>
<protein>
    <recommendedName>
        <fullName evidence="2">Retrotransposon gag domain-containing protein</fullName>
    </recommendedName>
</protein>
<dbReference type="PANTHER" id="PTHR33223">
    <property type="entry name" value="CCHC-TYPE DOMAIN-CONTAINING PROTEIN"/>
    <property type="match status" value="1"/>
</dbReference>
<evidence type="ECO:0000313" key="3">
    <source>
        <dbReference type="EMBL" id="RDX60384.1"/>
    </source>
</evidence>
<evidence type="ECO:0000256" key="1">
    <source>
        <dbReference type="SAM" id="MobiDB-lite"/>
    </source>
</evidence>
<sequence length="317" mass="36190">MDGIIEALLLKGWRGVYIDKYDGTSDPDKHLAKYDAIPCRIFLTPLKRLALQWYTQLPANSIDSFVTLKKKFNTQYSTSCPHHLTLIALVNLQQGEGEPLRSFMARFSNLSIMIYNLNPEVALHSMSNCFITACIGIPPMTMDKLRMRATSYIQMEEMIEFRDSVHAGQSSVSHNHKEHGHFDRSSEKKGRNDWPTREPKYQVFTPLPLNNNPMVITIEVAYFAIKKVLINQDTSPDILYMSIFRCLQNLEVEIPPYHKQLVGFLGECVDMPGYIDLLTTFGDPYAFCMISVCYLVVEVETSYNVLISCLVLNTPRA</sequence>
<comment type="caution">
    <text evidence="3">The sequence shown here is derived from an EMBL/GenBank/DDBJ whole genome shotgun (WGS) entry which is preliminary data.</text>
</comment>
<dbReference type="EMBL" id="QJKJ01016903">
    <property type="protein sequence ID" value="RDX60384.1"/>
    <property type="molecule type" value="Genomic_DNA"/>
</dbReference>